<evidence type="ECO:0000313" key="5">
    <source>
        <dbReference type="EMBL" id="HHI97607.1"/>
    </source>
</evidence>
<keyword evidence="2" id="KW-0808">Transferase</keyword>
<dbReference type="InterPro" id="IPR001525">
    <property type="entry name" value="C5_MeTfrase"/>
</dbReference>
<dbReference type="InterPro" id="IPR029063">
    <property type="entry name" value="SAM-dependent_MTases_sf"/>
</dbReference>
<keyword evidence="3" id="KW-0680">Restriction system</keyword>
<evidence type="ECO:0000256" key="1">
    <source>
        <dbReference type="ARBA" id="ARBA00022603"/>
    </source>
</evidence>
<dbReference type="AlphaFoldDB" id="A0A7V5U2X6"/>
<organism evidence="5">
    <name type="scientific">Thermodesulfatator atlanticus</name>
    <dbReference type="NCBI Taxonomy" id="501497"/>
    <lineage>
        <taxon>Bacteria</taxon>
        <taxon>Pseudomonadati</taxon>
        <taxon>Thermodesulfobacteriota</taxon>
        <taxon>Thermodesulfobacteria</taxon>
        <taxon>Thermodesulfobacteriales</taxon>
        <taxon>Thermodesulfatatoraceae</taxon>
        <taxon>Thermodesulfatator</taxon>
    </lineage>
</organism>
<comment type="caution">
    <text evidence="5">The sequence shown here is derived from an EMBL/GenBank/DDBJ whole genome shotgun (WGS) entry which is preliminary data.</text>
</comment>
<evidence type="ECO:0000256" key="4">
    <source>
        <dbReference type="ARBA" id="ARBA00047422"/>
    </source>
</evidence>
<protein>
    <submittedName>
        <fullName evidence="5">Uncharacterized protein</fullName>
    </submittedName>
</protein>
<evidence type="ECO:0000256" key="3">
    <source>
        <dbReference type="ARBA" id="ARBA00022747"/>
    </source>
</evidence>
<proteinExistence type="predicted"/>
<dbReference type="Gene3D" id="3.40.50.150">
    <property type="entry name" value="Vaccinia Virus protein VP39"/>
    <property type="match status" value="1"/>
</dbReference>
<sequence>ENVRGIVSHDNGKTFKIIRKILEEELGYSFYYKVVKTYPPPPGS</sequence>
<dbReference type="Pfam" id="PF00145">
    <property type="entry name" value="DNA_methylase"/>
    <property type="match status" value="1"/>
</dbReference>
<dbReference type="GO" id="GO:0009307">
    <property type="term" value="P:DNA restriction-modification system"/>
    <property type="evidence" value="ECO:0007669"/>
    <property type="project" value="UniProtKB-KW"/>
</dbReference>
<evidence type="ECO:0000256" key="2">
    <source>
        <dbReference type="ARBA" id="ARBA00022679"/>
    </source>
</evidence>
<comment type="catalytic activity">
    <reaction evidence="4">
        <text>a 2'-deoxycytidine in DNA + S-adenosyl-L-methionine = a 5-methyl-2'-deoxycytidine in DNA + S-adenosyl-L-homocysteine + H(+)</text>
        <dbReference type="Rhea" id="RHEA:13681"/>
        <dbReference type="Rhea" id="RHEA-COMP:11369"/>
        <dbReference type="Rhea" id="RHEA-COMP:11370"/>
        <dbReference type="ChEBI" id="CHEBI:15378"/>
        <dbReference type="ChEBI" id="CHEBI:57856"/>
        <dbReference type="ChEBI" id="CHEBI:59789"/>
        <dbReference type="ChEBI" id="CHEBI:85452"/>
        <dbReference type="ChEBI" id="CHEBI:85454"/>
        <dbReference type="EC" id="2.1.1.37"/>
    </reaction>
</comment>
<dbReference type="GO" id="GO:0003886">
    <property type="term" value="F:DNA (cytosine-5-)-methyltransferase activity"/>
    <property type="evidence" value="ECO:0007669"/>
    <property type="project" value="UniProtKB-EC"/>
</dbReference>
<keyword evidence="1" id="KW-0489">Methyltransferase</keyword>
<gene>
    <name evidence="5" type="ORF">ENJ96_07115</name>
</gene>
<accession>A0A7V5U2X6</accession>
<dbReference type="Proteomes" id="UP000886101">
    <property type="component" value="Unassembled WGS sequence"/>
</dbReference>
<dbReference type="EMBL" id="DROK01000208">
    <property type="protein sequence ID" value="HHI97607.1"/>
    <property type="molecule type" value="Genomic_DNA"/>
</dbReference>
<feature type="non-terminal residue" evidence="5">
    <location>
        <position position="1"/>
    </location>
</feature>
<reference evidence="5" key="1">
    <citation type="journal article" date="2020" name="mSystems">
        <title>Genome- and Community-Level Interaction Insights into Carbon Utilization and Element Cycling Functions of Hydrothermarchaeota in Hydrothermal Sediment.</title>
        <authorList>
            <person name="Zhou Z."/>
            <person name="Liu Y."/>
            <person name="Xu W."/>
            <person name="Pan J."/>
            <person name="Luo Z.H."/>
            <person name="Li M."/>
        </authorList>
    </citation>
    <scope>NUCLEOTIDE SEQUENCE [LARGE SCALE GENOMIC DNA]</scope>
    <source>
        <strain evidence="5">HyVt-533</strain>
    </source>
</reference>
<dbReference type="SUPFAM" id="SSF53335">
    <property type="entry name" value="S-adenosyl-L-methionine-dependent methyltransferases"/>
    <property type="match status" value="1"/>
</dbReference>
<name>A0A7V5U2X6_9BACT</name>
<dbReference type="GO" id="GO:0032259">
    <property type="term" value="P:methylation"/>
    <property type="evidence" value="ECO:0007669"/>
    <property type="project" value="UniProtKB-KW"/>
</dbReference>